<dbReference type="GO" id="GO:0016887">
    <property type="term" value="F:ATP hydrolysis activity"/>
    <property type="evidence" value="ECO:0007669"/>
    <property type="project" value="TreeGrafter"/>
</dbReference>
<keyword evidence="1" id="KW-0547">Nucleotide-binding</keyword>
<keyword evidence="3" id="KW-1133">Transmembrane helix</keyword>
<dbReference type="PANTHER" id="PTHR11638">
    <property type="entry name" value="ATP-DEPENDENT CLP PROTEASE"/>
    <property type="match status" value="1"/>
</dbReference>
<name>X0XM90_9ZZZZ</name>
<sequence length="258" mass="29984">LFSPWHRVEIKKQTPGFTLEKLINKLTFNLISRTIGFLIRAILIGWGILFSLFFFIIGLPIFLLWQLLSPLTWPIFFHQYFRRKNKELVLKSENPAQLIKGKLKNFVYQRLGVKTGEELLKIKPEDIKAVISWYFEIEGIKRKKGRFWRRENLFTWPSFGSDLAFGYTHQLDKYCHDLAYPPPFSHPLIGREKEIKQIVGVLTRSNQANVLLSGEPGVGRHTILFGLAQAIKEKKVEPSLFFKRVLLLDMNLVLGKSG</sequence>
<evidence type="ECO:0000256" key="2">
    <source>
        <dbReference type="ARBA" id="ARBA00022840"/>
    </source>
</evidence>
<protein>
    <submittedName>
        <fullName evidence="4">Uncharacterized protein</fullName>
    </submittedName>
</protein>
<reference evidence="4" key="1">
    <citation type="journal article" date="2014" name="Front. Microbiol.">
        <title>High frequency of phylogenetically diverse reductive dehalogenase-homologous genes in deep subseafloor sedimentary metagenomes.</title>
        <authorList>
            <person name="Kawai M."/>
            <person name="Futagami T."/>
            <person name="Toyoda A."/>
            <person name="Takaki Y."/>
            <person name="Nishi S."/>
            <person name="Hori S."/>
            <person name="Arai W."/>
            <person name="Tsubouchi T."/>
            <person name="Morono Y."/>
            <person name="Uchiyama I."/>
            <person name="Ito T."/>
            <person name="Fujiyama A."/>
            <person name="Inagaki F."/>
            <person name="Takami H."/>
        </authorList>
    </citation>
    <scope>NUCLEOTIDE SEQUENCE</scope>
    <source>
        <strain evidence="4">Expedition CK06-06</strain>
    </source>
</reference>
<dbReference type="Gene3D" id="3.40.50.300">
    <property type="entry name" value="P-loop containing nucleotide triphosphate hydrolases"/>
    <property type="match status" value="1"/>
</dbReference>
<proteinExistence type="predicted"/>
<evidence type="ECO:0000256" key="3">
    <source>
        <dbReference type="SAM" id="Phobius"/>
    </source>
</evidence>
<evidence type="ECO:0000313" key="4">
    <source>
        <dbReference type="EMBL" id="GAG26066.1"/>
    </source>
</evidence>
<keyword evidence="3" id="KW-0472">Membrane</keyword>
<dbReference type="SUPFAM" id="SSF52540">
    <property type="entry name" value="P-loop containing nucleoside triphosphate hydrolases"/>
    <property type="match status" value="1"/>
</dbReference>
<dbReference type="InterPro" id="IPR027417">
    <property type="entry name" value="P-loop_NTPase"/>
</dbReference>
<dbReference type="GO" id="GO:0005737">
    <property type="term" value="C:cytoplasm"/>
    <property type="evidence" value="ECO:0007669"/>
    <property type="project" value="TreeGrafter"/>
</dbReference>
<dbReference type="PANTHER" id="PTHR11638:SF18">
    <property type="entry name" value="HEAT SHOCK PROTEIN 104"/>
    <property type="match status" value="1"/>
</dbReference>
<feature type="non-terminal residue" evidence="4">
    <location>
        <position position="258"/>
    </location>
</feature>
<gene>
    <name evidence="4" type="ORF">S01H1_55547</name>
</gene>
<keyword evidence="3" id="KW-0812">Transmembrane</keyword>
<dbReference type="GO" id="GO:0005524">
    <property type="term" value="F:ATP binding"/>
    <property type="evidence" value="ECO:0007669"/>
    <property type="project" value="UniProtKB-KW"/>
</dbReference>
<dbReference type="AlphaFoldDB" id="X0XM90"/>
<dbReference type="EMBL" id="BARS01036116">
    <property type="protein sequence ID" value="GAG26066.1"/>
    <property type="molecule type" value="Genomic_DNA"/>
</dbReference>
<keyword evidence="2" id="KW-0067">ATP-binding</keyword>
<evidence type="ECO:0000256" key="1">
    <source>
        <dbReference type="ARBA" id="ARBA00022741"/>
    </source>
</evidence>
<dbReference type="InterPro" id="IPR050130">
    <property type="entry name" value="ClpA_ClpB"/>
</dbReference>
<organism evidence="4">
    <name type="scientific">marine sediment metagenome</name>
    <dbReference type="NCBI Taxonomy" id="412755"/>
    <lineage>
        <taxon>unclassified sequences</taxon>
        <taxon>metagenomes</taxon>
        <taxon>ecological metagenomes</taxon>
    </lineage>
</organism>
<feature type="non-terminal residue" evidence="4">
    <location>
        <position position="1"/>
    </location>
</feature>
<comment type="caution">
    <text evidence="4">The sequence shown here is derived from an EMBL/GenBank/DDBJ whole genome shotgun (WGS) entry which is preliminary data.</text>
</comment>
<dbReference type="GO" id="GO:0034605">
    <property type="term" value="P:cellular response to heat"/>
    <property type="evidence" value="ECO:0007669"/>
    <property type="project" value="TreeGrafter"/>
</dbReference>
<accession>X0XM90</accession>
<feature type="transmembrane region" description="Helical" evidence="3">
    <location>
        <begin position="37"/>
        <end position="57"/>
    </location>
</feature>